<dbReference type="RefSeq" id="WP_380831205.1">
    <property type="nucleotide sequence ID" value="NZ_JBHTCG010000039.1"/>
</dbReference>
<evidence type="ECO:0000256" key="6">
    <source>
        <dbReference type="ARBA" id="ARBA00023125"/>
    </source>
</evidence>
<organism evidence="10 11">
    <name type="scientific">Sphaerisporangium rhizosphaerae</name>
    <dbReference type="NCBI Taxonomy" id="2269375"/>
    <lineage>
        <taxon>Bacteria</taxon>
        <taxon>Bacillati</taxon>
        <taxon>Actinomycetota</taxon>
        <taxon>Actinomycetes</taxon>
        <taxon>Streptosporangiales</taxon>
        <taxon>Streptosporangiaceae</taxon>
        <taxon>Sphaerisporangium</taxon>
    </lineage>
</organism>
<protein>
    <recommendedName>
        <fullName evidence="8">Abasic site processing protein</fullName>
        <ecNumber evidence="8">3.4.-.-</ecNumber>
    </recommendedName>
</protein>
<accession>A0ABW2PHF2</accession>
<evidence type="ECO:0000256" key="2">
    <source>
        <dbReference type="ARBA" id="ARBA00022670"/>
    </source>
</evidence>
<sequence>MCGRYASARKRQELLEEFTVAEDGASDELKPDYNVAPTKKVYAVMERPPGKGEGAGGGDAGGEKRAADAGDGPGEPVRRLEVVKWGLVPSWAKDPSIGSRMINARVETLTEKPSFRRAFAKRRCLIPADGYYEWHRTDKKTKQPYFIHPEDGGVMAMAGLYEFWKDPTRAEDDPLKWLTTCTVITTTAEDHLGHIHDRMPVIIKRDMWADWLDPGRTDPAEVMGLLEDAPPSGLAAYPVSSEVNSVRNNGPHLMEPESSETALF</sequence>
<keyword evidence="11" id="KW-1185">Reference proteome</keyword>
<dbReference type="InterPro" id="IPR003738">
    <property type="entry name" value="SRAP"/>
</dbReference>
<dbReference type="GO" id="GO:0016787">
    <property type="term" value="F:hydrolase activity"/>
    <property type="evidence" value="ECO:0007669"/>
    <property type="project" value="UniProtKB-KW"/>
</dbReference>
<comment type="caution">
    <text evidence="10">The sequence shown here is derived from an EMBL/GenBank/DDBJ whole genome shotgun (WGS) entry which is preliminary data.</text>
</comment>
<evidence type="ECO:0000256" key="5">
    <source>
        <dbReference type="ARBA" id="ARBA00023124"/>
    </source>
</evidence>
<evidence type="ECO:0000256" key="3">
    <source>
        <dbReference type="ARBA" id="ARBA00022763"/>
    </source>
</evidence>
<keyword evidence="3" id="KW-0227">DNA damage</keyword>
<evidence type="ECO:0000256" key="1">
    <source>
        <dbReference type="ARBA" id="ARBA00008136"/>
    </source>
</evidence>
<gene>
    <name evidence="10" type="ORF">ACFQSB_35120</name>
</gene>
<feature type="region of interest" description="Disordered" evidence="9">
    <location>
        <begin position="44"/>
        <end position="75"/>
    </location>
</feature>
<evidence type="ECO:0000256" key="8">
    <source>
        <dbReference type="RuleBase" id="RU364100"/>
    </source>
</evidence>
<keyword evidence="4 8" id="KW-0378">Hydrolase</keyword>
<evidence type="ECO:0000256" key="7">
    <source>
        <dbReference type="ARBA" id="ARBA00023239"/>
    </source>
</evidence>
<evidence type="ECO:0000256" key="4">
    <source>
        <dbReference type="ARBA" id="ARBA00022801"/>
    </source>
</evidence>
<evidence type="ECO:0000256" key="9">
    <source>
        <dbReference type="SAM" id="MobiDB-lite"/>
    </source>
</evidence>
<keyword evidence="5" id="KW-0190">Covalent protein-DNA linkage</keyword>
<dbReference type="EMBL" id="JBHTCG010000039">
    <property type="protein sequence ID" value="MFC7387480.1"/>
    <property type="molecule type" value="Genomic_DNA"/>
</dbReference>
<dbReference type="InterPro" id="IPR036590">
    <property type="entry name" value="SRAP-like"/>
</dbReference>
<evidence type="ECO:0000313" key="11">
    <source>
        <dbReference type="Proteomes" id="UP001596496"/>
    </source>
</evidence>
<dbReference type="Pfam" id="PF02586">
    <property type="entry name" value="SRAP"/>
    <property type="match status" value="1"/>
</dbReference>
<comment type="similarity">
    <text evidence="1 8">Belongs to the SOS response-associated peptidase family.</text>
</comment>
<dbReference type="EC" id="3.4.-.-" evidence="8"/>
<keyword evidence="6" id="KW-0238">DNA-binding</keyword>
<feature type="compositionally biased region" description="Gly residues" evidence="9">
    <location>
        <begin position="51"/>
        <end position="60"/>
    </location>
</feature>
<dbReference type="SUPFAM" id="SSF143081">
    <property type="entry name" value="BB1717-like"/>
    <property type="match status" value="1"/>
</dbReference>
<reference evidence="11" key="1">
    <citation type="journal article" date="2019" name="Int. J. Syst. Evol. Microbiol.">
        <title>The Global Catalogue of Microorganisms (GCM) 10K type strain sequencing project: providing services to taxonomists for standard genome sequencing and annotation.</title>
        <authorList>
            <consortium name="The Broad Institute Genomics Platform"/>
            <consortium name="The Broad Institute Genome Sequencing Center for Infectious Disease"/>
            <person name="Wu L."/>
            <person name="Ma J."/>
        </authorList>
    </citation>
    <scope>NUCLEOTIDE SEQUENCE [LARGE SCALE GENOMIC DNA]</scope>
    <source>
        <strain evidence="11">CECT 7649</strain>
    </source>
</reference>
<evidence type="ECO:0000313" key="10">
    <source>
        <dbReference type="EMBL" id="MFC7387480.1"/>
    </source>
</evidence>
<name>A0ABW2PHF2_9ACTN</name>
<proteinExistence type="inferred from homology"/>
<dbReference type="Proteomes" id="UP001596496">
    <property type="component" value="Unassembled WGS sequence"/>
</dbReference>
<keyword evidence="7" id="KW-0456">Lyase</keyword>
<keyword evidence="2 8" id="KW-0645">Protease</keyword>
<dbReference type="Gene3D" id="3.90.1680.10">
    <property type="entry name" value="SOS response associated peptidase-like"/>
    <property type="match status" value="1"/>
</dbReference>
<dbReference type="PANTHER" id="PTHR13604:SF0">
    <property type="entry name" value="ABASIC SITE PROCESSING PROTEIN HMCES"/>
    <property type="match status" value="1"/>
</dbReference>
<dbReference type="PANTHER" id="PTHR13604">
    <property type="entry name" value="DC12-RELATED"/>
    <property type="match status" value="1"/>
</dbReference>